<dbReference type="Gene3D" id="3.40.720.10">
    <property type="entry name" value="Alkaline Phosphatase, subunit A"/>
    <property type="match status" value="1"/>
</dbReference>
<keyword evidence="2" id="KW-1133">Transmembrane helix</keyword>
<evidence type="ECO:0000313" key="5">
    <source>
        <dbReference type="EMBL" id="PZR13477.1"/>
    </source>
</evidence>
<feature type="transmembrane region" description="Helical" evidence="2">
    <location>
        <begin position="459"/>
        <end position="477"/>
    </location>
</feature>
<dbReference type="InterPro" id="IPR017850">
    <property type="entry name" value="Alkaline_phosphatase_core_sf"/>
</dbReference>
<dbReference type="InterPro" id="IPR050879">
    <property type="entry name" value="Acyltransferase_3"/>
</dbReference>
<name>A0A2W5TI46_9BACT</name>
<keyword evidence="2" id="KW-0812">Transmembrane</keyword>
<dbReference type="Proteomes" id="UP000249061">
    <property type="component" value="Unassembled WGS sequence"/>
</dbReference>
<evidence type="ECO:0000259" key="4">
    <source>
        <dbReference type="Pfam" id="PF01757"/>
    </source>
</evidence>
<dbReference type="AlphaFoldDB" id="A0A2W5TI46"/>
<feature type="transmembrane region" description="Helical" evidence="2">
    <location>
        <begin position="208"/>
        <end position="227"/>
    </location>
</feature>
<feature type="transmembrane region" description="Helical" evidence="2">
    <location>
        <begin position="115"/>
        <end position="134"/>
    </location>
</feature>
<keyword evidence="2" id="KW-0472">Membrane</keyword>
<dbReference type="SUPFAM" id="SSF53649">
    <property type="entry name" value="Alkaline phosphatase-like"/>
    <property type="match status" value="1"/>
</dbReference>
<dbReference type="Pfam" id="PF00884">
    <property type="entry name" value="Sulfatase"/>
    <property type="match status" value="1"/>
</dbReference>
<evidence type="ECO:0000313" key="6">
    <source>
        <dbReference type="Proteomes" id="UP000249061"/>
    </source>
</evidence>
<feature type="transmembrane region" description="Helical" evidence="2">
    <location>
        <begin position="48"/>
        <end position="67"/>
    </location>
</feature>
<dbReference type="PANTHER" id="PTHR23028:SF53">
    <property type="entry name" value="ACYL_TRANSF_3 DOMAIN-CONTAINING PROTEIN"/>
    <property type="match status" value="1"/>
</dbReference>
<evidence type="ECO:0000256" key="1">
    <source>
        <dbReference type="SAM" id="MobiDB-lite"/>
    </source>
</evidence>
<dbReference type="Pfam" id="PF01757">
    <property type="entry name" value="Acyl_transf_3"/>
    <property type="match status" value="1"/>
</dbReference>
<dbReference type="InterPro" id="IPR000917">
    <property type="entry name" value="Sulfatase_N"/>
</dbReference>
<evidence type="ECO:0000256" key="2">
    <source>
        <dbReference type="SAM" id="Phobius"/>
    </source>
</evidence>
<feature type="region of interest" description="Disordered" evidence="1">
    <location>
        <begin position="1"/>
        <end position="24"/>
    </location>
</feature>
<feature type="domain" description="Acyltransferase 3" evidence="4">
    <location>
        <begin position="44"/>
        <end position="365"/>
    </location>
</feature>
<dbReference type="PANTHER" id="PTHR23028">
    <property type="entry name" value="ACETYLTRANSFERASE"/>
    <property type="match status" value="1"/>
</dbReference>
<evidence type="ECO:0000259" key="3">
    <source>
        <dbReference type="Pfam" id="PF00884"/>
    </source>
</evidence>
<feature type="transmembrane region" description="Helical" evidence="2">
    <location>
        <begin position="405"/>
        <end position="422"/>
    </location>
</feature>
<comment type="caution">
    <text evidence="5">The sequence shown here is derived from an EMBL/GenBank/DDBJ whole genome shotgun (WGS) entry which is preliminary data.</text>
</comment>
<feature type="transmembrane region" description="Helical" evidence="2">
    <location>
        <begin position="512"/>
        <end position="535"/>
    </location>
</feature>
<protein>
    <recommendedName>
        <fullName evidence="7">Acyltransferase</fullName>
    </recommendedName>
</protein>
<feature type="transmembrane region" description="Helical" evidence="2">
    <location>
        <begin position="233"/>
        <end position="253"/>
    </location>
</feature>
<dbReference type="GO" id="GO:0016747">
    <property type="term" value="F:acyltransferase activity, transferring groups other than amino-acyl groups"/>
    <property type="evidence" value="ECO:0007669"/>
    <property type="project" value="InterPro"/>
</dbReference>
<sequence length="960" mass="105348">MGVHRTGPVGAGLQGRRSARDRASRTARLGTISVNVQGNTDRVNNLDVIRFVAAAAVIYGHAFPLNLAGSPGFLSNSVQTVGVKIFFMLSGFLIAQSWDSDPNIFRFLQRRALRLFPGLAVVLLLSACVLGPLVTTLPLKEYFGNARFWSYLGNINLDISYDLPGVFGDNPYKVAVNGSLWSLPVEVTMYLLTPFILTAGAWLRRPRLVLWVATVVSIVMSTLYVRLGATAPITVFHGISFVSLLDVAPYFIVGMLCCAYGWHRVLSAQTAALAFLVVLLFPAATPVVDEFVLLVLIPVVVLGLGFSKEPRYANAGRHGDVSYGLYLYGFVVQQTVTHLWGGAMPPVLNAAISFVVSLALAYASWHLVEKRALELRPRARGARAAGITLPDEAPAPGSRRTHVEAAIALFVVNALLVLPWLLFREQRWKHLVPALLQLSFETFALAVVVSLAPLKFRRIAAMATSLLVVGLLVFNLYDLGYRFGFQREPAVLDDLPLAINGFHYLQELLGTWMLLLLAALPVALVLLTLAVRYAWQSVANAAHGSRVWLATLAVFALGTLVAHFVAPSPFGGVRVAPVLRNITTSFERRAALRSALLEPGDARYRPFASARLARRPNVYLVMLEAYGQRLVSDALMKPAFREVTRRADERLAAAGYHARTGLSVAPVFGGRSWLSIATVLTGVHIDRPAEFALLTPIASKVPSFFHYFREQGYATYSAHPGNRDRLGTARQDAYAADVYIDGPEFNYSGTPYGWVRIPDQFALGHYRAKLASEERPFFAFYMSVSTHHPWLKVPYAATWQEMRQPNAADVPDAPVEGAAEIPAGTARDYFESVAYQWRVLTDFMVSEIDEDAVFILVGDHQPLLERRGDDAATVDADVASAAAMQSSNTLVHVVTRDETLLTRFPELTPGLFVDAGAAQWKHEGIYSIVLSRLFAQYGDPSTSGIREFPDGLKLNALRLP</sequence>
<proteinExistence type="predicted"/>
<accession>A0A2W5TI46</accession>
<feature type="transmembrane region" description="Helical" evidence="2">
    <location>
        <begin position="434"/>
        <end position="452"/>
    </location>
</feature>
<feature type="transmembrane region" description="Helical" evidence="2">
    <location>
        <begin position="73"/>
        <end position="95"/>
    </location>
</feature>
<organism evidence="5 6">
    <name type="scientific">Archangium gephyra</name>
    <dbReference type="NCBI Taxonomy" id="48"/>
    <lineage>
        <taxon>Bacteria</taxon>
        <taxon>Pseudomonadati</taxon>
        <taxon>Myxococcota</taxon>
        <taxon>Myxococcia</taxon>
        <taxon>Myxococcales</taxon>
        <taxon>Cystobacterineae</taxon>
        <taxon>Archangiaceae</taxon>
        <taxon>Archangium</taxon>
    </lineage>
</organism>
<dbReference type="EMBL" id="QFQP01000009">
    <property type="protein sequence ID" value="PZR13477.1"/>
    <property type="molecule type" value="Genomic_DNA"/>
</dbReference>
<dbReference type="GO" id="GO:0016020">
    <property type="term" value="C:membrane"/>
    <property type="evidence" value="ECO:0007669"/>
    <property type="project" value="TreeGrafter"/>
</dbReference>
<evidence type="ECO:0008006" key="7">
    <source>
        <dbReference type="Google" id="ProtNLM"/>
    </source>
</evidence>
<dbReference type="InterPro" id="IPR002656">
    <property type="entry name" value="Acyl_transf_3_dom"/>
</dbReference>
<reference evidence="5 6" key="1">
    <citation type="submission" date="2017-08" db="EMBL/GenBank/DDBJ databases">
        <title>Infants hospitalized years apart are colonized by the same room-sourced microbial strains.</title>
        <authorList>
            <person name="Brooks B."/>
            <person name="Olm M.R."/>
            <person name="Firek B.A."/>
            <person name="Baker R."/>
            <person name="Thomas B.C."/>
            <person name="Morowitz M.J."/>
            <person name="Banfield J.F."/>
        </authorList>
    </citation>
    <scope>NUCLEOTIDE SEQUENCE [LARGE SCALE GENOMIC DNA]</scope>
    <source>
        <strain evidence="5">S2_003_000_R2_14</strain>
    </source>
</reference>
<feature type="transmembrane region" description="Helical" evidence="2">
    <location>
        <begin position="347"/>
        <end position="368"/>
    </location>
</feature>
<dbReference type="GO" id="GO:0000271">
    <property type="term" value="P:polysaccharide biosynthetic process"/>
    <property type="evidence" value="ECO:0007669"/>
    <property type="project" value="TreeGrafter"/>
</dbReference>
<feature type="transmembrane region" description="Helical" evidence="2">
    <location>
        <begin position="187"/>
        <end position="203"/>
    </location>
</feature>
<feature type="transmembrane region" description="Helical" evidence="2">
    <location>
        <begin position="547"/>
        <end position="566"/>
    </location>
</feature>
<feature type="domain" description="Sulfatase N-terminal" evidence="3">
    <location>
        <begin position="658"/>
        <end position="866"/>
    </location>
</feature>
<gene>
    <name evidence="5" type="ORF">DI536_12010</name>
</gene>